<dbReference type="EMBL" id="JACYGY010000001">
    <property type="protein sequence ID" value="MBE9464561.1"/>
    <property type="molecule type" value="Genomic_DNA"/>
</dbReference>
<dbReference type="PANTHER" id="PTHR46320">
    <property type="entry name" value="GLYCEROPHOSPHODIESTER PHOSPHODIESTERASE 1"/>
    <property type="match status" value="1"/>
</dbReference>
<comment type="caution">
    <text evidence="3">The sequence shown here is derived from an EMBL/GenBank/DDBJ whole genome shotgun (WGS) entry which is preliminary data.</text>
</comment>
<dbReference type="Proteomes" id="UP000634134">
    <property type="component" value="Unassembled WGS sequence"/>
</dbReference>
<accession>A0ABR9WGD4</accession>
<dbReference type="PANTHER" id="PTHR46320:SF1">
    <property type="entry name" value="GLYCEROPHOSPHODIESTER PHOSPHODIESTERASE 1"/>
    <property type="match status" value="1"/>
</dbReference>
<evidence type="ECO:0000313" key="4">
    <source>
        <dbReference type="Proteomes" id="UP000634134"/>
    </source>
</evidence>
<keyword evidence="4" id="KW-1185">Reference proteome</keyword>
<gene>
    <name evidence="3" type="ORF">IEE83_21975</name>
</gene>
<dbReference type="Gene3D" id="3.20.20.190">
    <property type="entry name" value="Phosphatidylinositol (PI) phosphodiesterase"/>
    <property type="match status" value="1"/>
</dbReference>
<name>A0ABR9WGD4_9BACT</name>
<dbReference type="SUPFAM" id="SSF51695">
    <property type="entry name" value="PLC-like phosphodiesterases"/>
    <property type="match status" value="1"/>
</dbReference>
<dbReference type="RefSeq" id="WP_194122612.1">
    <property type="nucleotide sequence ID" value="NZ_JACYGY010000001.1"/>
</dbReference>
<feature type="domain" description="GP-PDE" evidence="2">
    <location>
        <begin position="30"/>
        <end position="268"/>
    </location>
</feature>
<dbReference type="InterPro" id="IPR017946">
    <property type="entry name" value="PLC-like_Pdiesterase_TIM-brl"/>
</dbReference>
<evidence type="ECO:0000313" key="3">
    <source>
        <dbReference type="EMBL" id="MBE9464561.1"/>
    </source>
</evidence>
<proteinExistence type="predicted"/>
<protein>
    <recommendedName>
        <fullName evidence="2">GP-PDE domain-containing protein</fullName>
    </recommendedName>
</protein>
<sequence length="268" mass="30939">MKYPFLKFSIYLLLFLFLTNLTVHAQDNTIHLIAHRGGVVDSTFTENGFPALKKAKENKYDMIETDVRVTKDGVLIANHDANFERYYGLKEKVTDMNWAEIQKLSSKLDGNAPLKLETVFQFCSKNKMNVMLDNKIEGPNTAVFNQLLALLDQYHLRENALMIGTDASTEFFTGKIKLSCTRKQLEENKTRKDYKPGHYFLFERPAKITQDDVNWAKDNGILTVAAINKYHYKNSENMYKEAKDDCGKMMSFGVKYFQIDSEFAVFLK</sequence>
<evidence type="ECO:0000256" key="1">
    <source>
        <dbReference type="SAM" id="SignalP"/>
    </source>
</evidence>
<feature type="signal peptide" evidence="1">
    <location>
        <begin position="1"/>
        <end position="25"/>
    </location>
</feature>
<dbReference type="PROSITE" id="PS51704">
    <property type="entry name" value="GP_PDE"/>
    <property type="match status" value="1"/>
</dbReference>
<dbReference type="InterPro" id="IPR030395">
    <property type="entry name" value="GP_PDE_dom"/>
</dbReference>
<keyword evidence="1" id="KW-0732">Signal</keyword>
<evidence type="ECO:0000259" key="2">
    <source>
        <dbReference type="PROSITE" id="PS51704"/>
    </source>
</evidence>
<feature type="chain" id="PRO_5047014683" description="GP-PDE domain-containing protein" evidence="1">
    <location>
        <begin position="26"/>
        <end position="268"/>
    </location>
</feature>
<organism evidence="3 4">
    <name type="scientific">Dyadobacter subterraneus</name>
    <dbReference type="NCBI Taxonomy" id="2773304"/>
    <lineage>
        <taxon>Bacteria</taxon>
        <taxon>Pseudomonadati</taxon>
        <taxon>Bacteroidota</taxon>
        <taxon>Cytophagia</taxon>
        <taxon>Cytophagales</taxon>
        <taxon>Spirosomataceae</taxon>
        <taxon>Dyadobacter</taxon>
    </lineage>
</organism>
<dbReference type="Pfam" id="PF03009">
    <property type="entry name" value="GDPD"/>
    <property type="match status" value="1"/>
</dbReference>
<reference evidence="4" key="1">
    <citation type="submission" date="2023-07" db="EMBL/GenBank/DDBJ databases">
        <title>Dyadobacter sp. nov 'subterranea' isolated from contaminted grondwater.</title>
        <authorList>
            <person name="Szabo I."/>
            <person name="Al-Omari J."/>
            <person name="Szerdahelyi S.G."/>
            <person name="Rado J."/>
        </authorList>
    </citation>
    <scope>NUCLEOTIDE SEQUENCE [LARGE SCALE GENOMIC DNA]</scope>
    <source>
        <strain evidence="4">UP-52</strain>
    </source>
</reference>